<dbReference type="InterPro" id="IPR050570">
    <property type="entry name" value="Cell_wall_metabolism_enzyme"/>
</dbReference>
<dbReference type="GO" id="GO:0004222">
    <property type="term" value="F:metalloendopeptidase activity"/>
    <property type="evidence" value="ECO:0007669"/>
    <property type="project" value="TreeGrafter"/>
</dbReference>
<dbReference type="InterPro" id="IPR016047">
    <property type="entry name" value="M23ase_b-sheet_dom"/>
</dbReference>
<feature type="coiled-coil region" evidence="2">
    <location>
        <begin position="207"/>
        <end position="255"/>
    </location>
</feature>
<protein>
    <submittedName>
        <fullName evidence="4">Peptidoglycan DD-metalloendopeptidase family protein</fullName>
    </submittedName>
</protein>
<dbReference type="CDD" id="cd12797">
    <property type="entry name" value="M23_peptidase"/>
    <property type="match status" value="1"/>
</dbReference>
<name>A0A553UZD7_9HELI</name>
<feature type="coiled-coil region" evidence="2">
    <location>
        <begin position="25"/>
        <end position="115"/>
    </location>
</feature>
<dbReference type="RefSeq" id="WP_120947626.1">
    <property type="nucleotide sequence ID" value="NZ_QXQP01000005.1"/>
</dbReference>
<evidence type="ECO:0000313" key="5">
    <source>
        <dbReference type="Proteomes" id="UP000319322"/>
    </source>
</evidence>
<keyword evidence="1" id="KW-0732">Signal</keyword>
<dbReference type="OrthoDB" id="5372565at2"/>
<organism evidence="4 5">
    <name type="scientific">Helicobacter mehlei</name>
    <dbReference type="NCBI Taxonomy" id="2316080"/>
    <lineage>
        <taxon>Bacteria</taxon>
        <taxon>Pseudomonadati</taxon>
        <taxon>Campylobacterota</taxon>
        <taxon>Epsilonproteobacteria</taxon>
        <taxon>Campylobacterales</taxon>
        <taxon>Helicobacteraceae</taxon>
        <taxon>Helicobacter</taxon>
    </lineage>
</organism>
<keyword evidence="2" id="KW-0175">Coiled coil</keyword>
<dbReference type="SUPFAM" id="SSF51261">
    <property type="entry name" value="Duplicated hybrid motif"/>
    <property type="match status" value="1"/>
</dbReference>
<dbReference type="PANTHER" id="PTHR21666">
    <property type="entry name" value="PEPTIDASE-RELATED"/>
    <property type="match status" value="1"/>
</dbReference>
<proteinExistence type="predicted"/>
<dbReference type="Proteomes" id="UP000319322">
    <property type="component" value="Unassembled WGS sequence"/>
</dbReference>
<evidence type="ECO:0000256" key="1">
    <source>
        <dbReference type="ARBA" id="ARBA00022729"/>
    </source>
</evidence>
<comment type="caution">
    <text evidence="4">The sequence shown here is derived from an EMBL/GenBank/DDBJ whole genome shotgun (WGS) entry which is preliminary data.</text>
</comment>
<accession>A0A553UZD7</accession>
<feature type="domain" description="M23ase beta-sheet core" evidence="3">
    <location>
        <begin position="326"/>
        <end position="408"/>
    </location>
</feature>
<dbReference type="PANTHER" id="PTHR21666:SF289">
    <property type="entry name" value="L-ALA--D-GLU ENDOPEPTIDASE"/>
    <property type="match status" value="1"/>
</dbReference>
<dbReference type="InterPro" id="IPR011055">
    <property type="entry name" value="Dup_hybrid_motif"/>
</dbReference>
<dbReference type="Gene3D" id="2.70.70.10">
    <property type="entry name" value="Glucose Permease (Domain IIA)"/>
    <property type="match status" value="1"/>
</dbReference>
<keyword evidence="5" id="KW-1185">Reference proteome</keyword>
<gene>
    <name evidence="4" type="ORF">FNE76_03700</name>
</gene>
<sequence>MKALRLLGLMGLFSMGLLGNKGTGLEDINRNIMLNQNKLEETTLEKTKLSNHLTSLGNAINQKYQQSQELSQQIQALQRSIEKNQAQNLLQEKSLEQHRSLLNSLKKDRHQIQDAVTSVLLKDLLFVLILEQESSANPEDLILQEIFKHVNQDSKIKLADLNLKEEQINSKITQITQSINQINKTIGVQKDRQHNLEIMVSEQQKLIATMRAELAIYNKKLTALDKERKELDQLLASLNIIKRNKEKELEREQQNKQKAPRAIGGIQAPLEVRQVANSYRDIVTIAYNGPKTIAPLANYKIVQKFGPYFDPVYKLKVFNEYITLVSTKPNAVVRSIFDGRVVYAKEVPILKKVIIIEHKGGMHTIYSQLDKIAPTIKHGLRVQKGYVIGRIDQRLSFEVTIKDKHIDPLEIIAQTH</sequence>
<evidence type="ECO:0000256" key="2">
    <source>
        <dbReference type="SAM" id="Coils"/>
    </source>
</evidence>
<dbReference type="AlphaFoldDB" id="A0A553UZD7"/>
<dbReference type="EMBL" id="VKGC01000006">
    <property type="protein sequence ID" value="TSA85583.1"/>
    <property type="molecule type" value="Genomic_DNA"/>
</dbReference>
<reference evidence="4 5" key="3">
    <citation type="submission" date="2019-07" db="EMBL/GenBank/DDBJ databases">
        <authorList>
            <person name="Papic B."/>
        </authorList>
    </citation>
    <scope>NUCLEOTIDE SEQUENCE [LARGE SCALE GENOMIC DNA]</scope>
    <source>
        <strain evidence="4 5">L8b</strain>
    </source>
</reference>
<reference evidence="5" key="1">
    <citation type="submission" date="2019-07" db="EMBL/GenBank/DDBJ databases">
        <title>Helicobacter labacensis sp. nov., Helicobacter mehlei sp. nov. and Helicobacter vulpis sp. nov., isolated from gastric mucosa of red fox (Vulpis vulpis).</title>
        <authorList>
            <person name="Papic B."/>
        </authorList>
    </citation>
    <scope>NUCLEOTIDE SEQUENCE [LARGE SCALE GENOMIC DNA]</scope>
    <source>
        <strain evidence="5">L8b</strain>
    </source>
</reference>
<reference evidence="4 5" key="2">
    <citation type="submission" date="2019-07" db="EMBL/GenBank/DDBJ databases">
        <title>Helicobacter labacensis sp. nov., Helicobacter mehlei sp. nov. and Helicobacter vulpis sp. nov., isolated from gastric mucosa of red fox (Vulpis vulpis).</title>
        <authorList>
            <person name="Kusar D."/>
            <person name="Gruntar I."/>
            <person name="Pate M."/>
            <person name="Zajc U."/>
            <person name="Ocepek M."/>
        </authorList>
    </citation>
    <scope>NUCLEOTIDE SEQUENCE [LARGE SCALE GENOMIC DNA]</scope>
    <source>
        <strain evidence="4 5">L8b</strain>
    </source>
</reference>
<evidence type="ECO:0000313" key="4">
    <source>
        <dbReference type="EMBL" id="TSA85583.1"/>
    </source>
</evidence>
<evidence type="ECO:0000259" key="3">
    <source>
        <dbReference type="Pfam" id="PF01551"/>
    </source>
</evidence>
<dbReference type="Pfam" id="PF01551">
    <property type="entry name" value="Peptidase_M23"/>
    <property type="match status" value="1"/>
</dbReference>